<name>A0ABP6D7D1_9ACTN</name>
<feature type="region of interest" description="Disordered" evidence="1">
    <location>
        <begin position="72"/>
        <end position="93"/>
    </location>
</feature>
<organism evidence="2 3">
    <name type="scientific">Actinomadura fulvescens</name>
    <dbReference type="NCBI Taxonomy" id="46160"/>
    <lineage>
        <taxon>Bacteria</taxon>
        <taxon>Bacillati</taxon>
        <taxon>Actinomycetota</taxon>
        <taxon>Actinomycetes</taxon>
        <taxon>Streptosporangiales</taxon>
        <taxon>Thermomonosporaceae</taxon>
        <taxon>Actinomadura</taxon>
    </lineage>
</organism>
<evidence type="ECO:0000256" key="1">
    <source>
        <dbReference type="SAM" id="MobiDB-lite"/>
    </source>
</evidence>
<protein>
    <submittedName>
        <fullName evidence="2">Uncharacterized protein</fullName>
    </submittedName>
</protein>
<sequence>MIRTLQKMGLSSNAMYGMGLASVGASMMSWFISRHAESAGIDRADRWGIFVGQWAPTFFAMGIAMRLEEQEEHHDAQHLRAAREHTRTAMPVG</sequence>
<gene>
    <name evidence="2" type="ORF">GCM10010411_91820</name>
</gene>
<reference evidence="3" key="1">
    <citation type="journal article" date="2019" name="Int. J. Syst. Evol. Microbiol.">
        <title>The Global Catalogue of Microorganisms (GCM) 10K type strain sequencing project: providing services to taxonomists for standard genome sequencing and annotation.</title>
        <authorList>
            <consortium name="The Broad Institute Genomics Platform"/>
            <consortium name="The Broad Institute Genome Sequencing Center for Infectious Disease"/>
            <person name="Wu L."/>
            <person name="Ma J."/>
        </authorList>
    </citation>
    <scope>NUCLEOTIDE SEQUENCE [LARGE SCALE GENOMIC DNA]</scope>
    <source>
        <strain evidence="3">JCM 6833</strain>
    </source>
</reference>
<evidence type="ECO:0000313" key="3">
    <source>
        <dbReference type="Proteomes" id="UP001501509"/>
    </source>
</evidence>
<comment type="caution">
    <text evidence="2">The sequence shown here is derived from an EMBL/GenBank/DDBJ whole genome shotgun (WGS) entry which is preliminary data.</text>
</comment>
<proteinExistence type="predicted"/>
<accession>A0ABP6D7D1</accession>
<evidence type="ECO:0000313" key="2">
    <source>
        <dbReference type="EMBL" id="GAA2637716.1"/>
    </source>
</evidence>
<keyword evidence="3" id="KW-1185">Reference proteome</keyword>
<feature type="compositionally biased region" description="Basic and acidic residues" evidence="1">
    <location>
        <begin position="72"/>
        <end position="87"/>
    </location>
</feature>
<dbReference type="EMBL" id="BAAATD010000023">
    <property type="protein sequence ID" value="GAA2637716.1"/>
    <property type="molecule type" value="Genomic_DNA"/>
</dbReference>
<dbReference type="Proteomes" id="UP001501509">
    <property type="component" value="Unassembled WGS sequence"/>
</dbReference>